<keyword evidence="8" id="KW-1185">Reference proteome</keyword>
<proteinExistence type="predicted"/>
<dbReference type="EMBL" id="KQ241842">
    <property type="protein sequence ID" value="KNC83335.1"/>
    <property type="molecule type" value="Genomic_DNA"/>
</dbReference>
<dbReference type="STRING" id="667725.A0A0L0G2M6"/>
<keyword evidence="4 6" id="KW-1133">Transmembrane helix</keyword>
<comment type="subcellular location">
    <subcellularLocation>
        <location evidence="1">Membrane</location>
        <topology evidence="1">Multi-pass membrane protein</topology>
    </subcellularLocation>
</comment>
<evidence type="ECO:0000256" key="2">
    <source>
        <dbReference type="ARBA" id="ARBA00022692"/>
    </source>
</evidence>
<feature type="transmembrane region" description="Helical" evidence="6">
    <location>
        <begin position="165"/>
        <end position="189"/>
    </location>
</feature>
<dbReference type="GO" id="GO:0000139">
    <property type="term" value="C:Golgi membrane"/>
    <property type="evidence" value="ECO:0007669"/>
    <property type="project" value="TreeGrafter"/>
</dbReference>
<evidence type="ECO:0000256" key="4">
    <source>
        <dbReference type="ARBA" id="ARBA00022989"/>
    </source>
</evidence>
<name>A0A0L0G2M6_9EUKA</name>
<evidence type="ECO:0000256" key="3">
    <source>
        <dbReference type="ARBA" id="ARBA00022723"/>
    </source>
</evidence>
<gene>
    <name evidence="7" type="ORF">SARC_04407</name>
</gene>
<evidence type="ECO:0000313" key="8">
    <source>
        <dbReference type="Proteomes" id="UP000054560"/>
    </source>
</evidence>
<dbReference type="GO" id="GO:0005789">
    <property type="term" value="C:endoplasmic reticulum membrane"/>
    <property type="evidence" value="ECO:0007669"/>
    <property type="project" value="TreeGrafter"/>
</dbReference>
<keyword evidence="3" id="KW-0479">Metal-binding</keyword>
<dbReference type="GO" id="GO:0036503">
    <property type="term" value="P:ERAD pathway"/>
    <property type="evidence" value="ECO:0007669"/>
    <property type="project" value="TreeGrafter"/>
</dbReference>
<evidence type="ECO:0000256" key="5">
    <source>
        <dbReference type="ARBA" id="ARBA00023136"/>
    </source>
</evidence>
<keyword evidence="2 6" id="KW-0812">Transmembrane</keyword>
<keyword evidence="5 6" id="KW-0472">Membrane</keyword>
<dbReference type="PANTHER" id="PTHR13407">
    <property type="entry name" value="RNF121 PROTEIN"/>
    <property type="match status" value="1"/>
</dbReference>
<dbReference type="Proteomes" id="UP000054560">
    <property type="component" value="Unassembled WGS sequence"/>
</dbReference>
<dbReference type="OrthoDB" id="446635at2759"/>
<feature type="transmembrane region" description="Helical" evidence="6">
    <location>
        <begin position="103"/>
        <end position="121"/>
    </location>
</feature>
<reference evidence="7 8" key="1">
    <citation type="submission" date="2011-02" db="EMBL/GenBank/DDBJ databases">
        <title>The Genome Sequence of Sphaeroforma arctica JP610.</title>
        <authorList>
            <consortium name="The Broad Institute Genome Sequencing Platform"/>
            <person name="Russ C."/>
            <person name="Cuomo C."/>
            <person name="Young S.K."/>
            <person name="Zeng Q."/>
            <person name="Gargeya S."/>
            <person name="Alvarado L."/>
            <person name="Berlin A."/>
            <person name="Chapman S.B."/>
            <person name="Chen Z."/>
            <person name="Freedman E."/>
            <person name="Gellesch M."/>
            <person name="Goldberg J."/>
            <person name="Griggs A."/>
            <person name="Gujja S."/>
            <person name="Heilman E."/>
            <person name="Heiman D."/>
            <person name="Howarth C."/>
            <person name="Mehta T."/>
            <person name="Neiman D."/>
            <person name="Pearson M."/>
            <person name="Roberts A."/>
            <person name="Saif S."/>
            <person name="Shea T."/>
            <person name="Shenoy N."/>
            <person name="Sisk P."/>
            <person name="Stolte C."/>
            <person name="Sykes S."/>
            <person name="White J."/>
            <person name="Yandava C."/>
            <person name="Burger G."/>
            <person name="Gray M.W."/>
            <person name="Holland P.W.H."/>
            <person name="King N."/>
            <person name="Lang F.B.F."/>
            <person name="Roger A.J."/>
            <person name="Ruiz-Trillo I."/>
            <person name="Haas B."/>
            <person name="Nusbaum C."/>
            <person name="Birren B."/>
        </authorList>
    </citation>
    <scope>NUCLEOTIDE SEQUENCE [LARGE SCALE GENOMIC DNA]</scope>
    <source>
        <strain evidence="7 8">JP610</strain>
    </source>
</reference>
<dbReference type="GeneID" id="25904911"/>
<sequence length="252" mass="29008">MADVNATVAAIDEMVRDSINATVAALNETLDPNMMTVGNITYNITNYNEEQIRRLKVKQEVLAFRKEHEGHDSMHAEMFFIIMLVTIGAQFLLMLWKKHNEKSYKRYTLFAMWVVPVWFSIRNSLNQMLTVWTIFSILTGWISFKATRKPLHSRTPKLVYNYFLMMYKLCYGVGLAGYILFMLILFGGGAAMNRDVKARQYAMEVVTTMLFYGLYYGCLLRDFAEICAESMGNSIGVCIVWISTIVQCSRHS</sequence>
<evidence type="ECO:0000256" key="6">
    <source>
        <dbReference type="SAM" id="Phobius"/>
    </source>
</evidence>
<dbReference type="PANTHER" id="PTHR13407:SF0">
    <property type="entry name" value="FI05221P"/>
    <property type="match status" value="1"/>
</dbReference>
<evidence type="ECO:0000313" key="7">
    <source>
        <dbReference type="EMBL" id="KNC83335.1"/>
    </source>
</evidence>
<dbReference type="AlphaFoldDB" id="A0A0L0G2M6"/>
<feature type="transmembrane region" description="Helical" evidence="6">
    <location>
        <begin position="78"/>
        <end position="96"/>
    </location>
</feature>
<feature type="transmembrane region" description="Helical" evidence="6">
    <location>
        <begin position="127"/>
        <end position="144"/>
    </location>
</feature>
<dbReference type="InterPro" id="IPR040176">
    <property type="entry name" value="RNF121/RNF175"/>
</dbReference>
<dbReference type="GO" id="GO:0061630">
    <property type="term" value="F:ubiquitin protein ligase activity"/>
    <property type="evidence" value="ECO:0007669"/>
    <property type="project" value="TreeGrafter"/>
</dbReference>
<dbReference type="RefSeq" id="XP_014157237.1">
    <property type="nucleotide sequence ID" value="XM_014301762.1"/>
</dbReference>
<protein>
    <submittedName>
        <fullName evidence="7">Uncharacterized protein</fullName>
    </submittedName>
</protein>
<accession>A0A0L0G2M6</accession>
<dbReference type="eggNOG" id="KOG1734">
    <property type="taxonomic scope" value="Eukaryota"/>
</dbReference>
<organism evidence="7 8">
    <name type="scientific">Sphaeroforma arctica JP610</name>
    <dbReference type="NCBI Taxonomy" id="667725"/>
    <lineage>
        <taxon>Eukaryota</taxon>
        <taxon>Ichthyosporea</taxon>
        <taxon>Ichthyophonida</taxon>
        <taxon>Sphaeroforma</taxon>
    </lineage>
</organism>
<feature type="transmembrane region" description="Helical" evidence="6">
    <location>
        <begin position="201"/>
        <end position="220"/>
    </location>
</feature>
<evidence type="ECO:0000256" key="1">
    <source>
        <dbReference type="ARBA" id="ARBA00004141"/>
    </source>
</evidence>
<dbReference type="GO" id="GO:0046872">
    <property type="term" value="F:metal ion binding"/>
    <property type="evidence" value="ECO:0007669"/>
    <property type="project" value="UniProtKB-KW"/>
</dbReference>